<organism evidence="7 8">
    <name type="scientific">Lentinula edodes</name>
    <name type="common">Shiitake mushroom</name>
    <name type="synonym">Lentinus edodes</name>
    <dbReference type="NCBI Taxonomy" id="5353"/>
    <lineage>
        <taxon>Eukaryota</taxon>
        <taxon>Fungi</taxon>
        <taxon>Dikarya</taxon>
        <taxon>Basidiomycota</taxon>
        <taxon>Agaricomycotina</taxon>
        <taxon>Agaricomycetes</taxon>
        <taxon>Agaricomycetidae</taxon>
        <taxon>Agaricales</taxon>
        <taxon>Marasmiineae</taxon>
        <taxon>Omphalotaceae</taxon>
        <taxon>Lentinula</taxon>
    </lineage>
</organism>
<evidence type="ECO:0000256" key="2">
    <source>
        <dbReference type="ARBA" id="ARBA00022448"/>
    </source>
</evidence>
<dbReference type="PRINTS" id="PR01035">
    <property type="entry name" value="TCRTETA"/>
</dbReference>
<feature type="transmembrane region" description="Helical" evidence="6">
    <location>
        <begin position="15"/>
        <end position="35"/>
    </location>
</feature>
<reference evidence="7 8" key="1">
    <citation type="submission" date="2016-08" db="EMBL/GenBank/DDBJ databases">
        <authorList>
            <consortium name="Lentinula edodes genome sequencing consortium"/>
            <person name="Sakamoto Y."/>
            <person name="Nakade K."/>
            <person name="Sato S."/>
            <person name="Yoshida Y."/>
            <person name="Miyazaki K."/>
            <person name="Natsume S."/>
            <person name="Konno N."/>
        </authorList>
    </citation>
    <scope>NUCLEOTIDE SEQUENCE [LARGE SCALE GENOMIC DNA]</scope>
    <source>
        <strain evidence="7 8">NBRC 111202</strain>
    </source>
</reference>
<dbReference type="SUPFAM" id="SSF103473">
    <property type="entry name" value="MFS general substrate transporter"/>
    <property type="match status" value="1"/>
</dbReference>
<reference evidence="7 8" key="2">
    <citation type="submission" date="2017-02" db="EMBL/GenBank/DDBJ databases">
        <title>A genome survey and senescence transcriptome analysis in Lentinula edodes.</title>
        <authorList>
            <person name="Sakamoto Y."/>
            <person name="Nakade K."/>
            <person name="Sato S."/>
            <person name="Yoshida Y."/>
            <person name="Miyazaki K."/>
            <person name="Natsume S."/>
            <person name="Konno N."/>
        </authorList>
    </citation>
    <scope>NUCLEOTIDE SEQUENCE [LARGE SCALE GENOMIC DNA]</scope>
    <source>
        <strain evidence="7 8">NBRC 111202</strain>
    </source>
</reference>
<dbReference type="PANTHER" id="PTHR23504">
    <property type="entry name" value="MAJOR FACILITATOR SUPERFAMILY DOMAIN-CONTAINING PROTEIN 10"/>
    <property type="match status" value="1"/>
</dbReference>
<comment type="subcellular location">
    <subcellularLocation>
        <location evidence="1">Membrane</location>
        <topology evidence="1">Multi-pass membrane protein</topology>
    </subcellularLocation>
</comment>
<feature type="transmembrane region" description="Helical" evidence="6">
    <location>
        <begin position="131"/>
        <end position="151"/>
    </location>
</feature>
<comment type="caution">
    <text evidence="7">The sequence shown here is derived from an EMBL/GenBank/DDBJ whole genome shotgun (WGS) entry which is preliminary data.</text>
</comment>
<dbReference type="GO" id="GO:0016020">
    <property type="term" value="C:membrane"/>
    <property type="evidence" value="ECO:0007669"/>
    <property type="project" value="UniProtKB-SubCell"/>
</dbReference>
<keyword evidence="4 6" id="KW-1133">Transmembrane helix</keyword>
<evidence type="ECO:0000256" key="4">
    <source>
        <dbReference type="ARBA" id="ARBA00022989"/>
    </source>
</evidence>
<evidence type="ECO:0000256" key="6">
    <source>
        <dbReference type="SAM" id="Phobius"/>
    </source>
</evidence>
<protein>
    <submittedName>
        <fullName evidence="7">MFS general substrate transporter</fullName>
    </submittedName>
</protein>
<dbReference type="AlphaFoldDB" id="A0A1Q3ETF6"/>
<keyword evidence="3 6" id="KW-0812">Transmembrane</keyword>
<evidence type="ECO:0000256" key="3">
    <source>
        <dbReference type="ARBA" id="ARBA00022692"/>
    </source>
</evidence>
<evidence type="ECO:0000256" key="5">
    <source>
        <dbReference type="ARBA" id="ARBA00023136"/>
    </source>
</evidence>
<dbReference type="InterPro" id="IPR036259">
    <property type="entry name" value="MFS_trans_sf"/>
</dbReference>
<accession>A0A1Q3ETF6</accession>
<gene>
    <name evidence="7" type="ORF">LENED_012737</name>
</gene>
<keyword evidence="2" id="KW-0813">Transport</keyword>
<feature type="transmembrane region" description="Helical" evidence="6">
    <location>
        <begin position="98"/>
        <end position="119"/>
    </location>
</feature>
<evidence type="ECO:0000313" key="8">
    <source>
        <dbReference type="Proteomes" id="UP000188533"/>
    </source>
</evidence>
<feature type="transmembrane region" description="Helical" evidence="6">
    <location>
        <begin position="224"/>
        <end position="244"/>
    </location>
</feature>
<dbReference type="GO" id="GO:0022857">
    <property type="term" value="F:transmembrane transporter activity"/>
    <property type="evidence" value="ECO:0007669"/>
    <property type="project" value="InterPro"/>
</dbReference>
<dbReference type="EMBL" id="BDGU01001758">
    <property type="protein sequence ID" value="GAW10468.1"/>
    <property type="molecule type" value="Genomic_DNA"/>
</dbReference>
<dbReference type="InterPro" id="IPR001958">
    <property type="entry name" value="Tet-R_TetA/multi-R_MdtG-like"/>
</dbReference>
<evidence type="ECO:0000313" key="7">
    <source>
        <dbReference type="EMBL" id="GAW10468.1"/>
    </source>
</evidence>
<dbReference type="PANTHER" id="PTHR23504:SF15">
    <property type="entry name" value="MAJOR FACILITATOR SUPERFAMILY (MFS) PROFILE DOMAIN-CONTAINING PROTEIN"/>
    <property type="match status" value="1"/>
</dbReference>
<proteinExistence type="predicted"/>
<sequence>MTIVFGLANSIPELIIYRCLAGFFGATASVIHTVLGEITDSTNQAAAFPLYGITGPVGSIIGPLIGGSLSNPAQKFERIDHSEGLLSRIVSFFHLHPYFLPGLVSGIISLMGVALAYFCLEEGGLAFPPSVIGYALAFTGVVAGLTQLFLMPVFLRRFEAAKIYSVCMAVWPLVFLILPCLNIIARYGSDQGLNGMEGLGGSSALGQDYDRAGGLTPLSTHTKAILWVGFFVTLTLSRVGGIAYPASMILIKNNVPCPEYLGSTNGLVQWFMCLSRCVSAAFAR</sequence>
<evidence type="ECO:0000256" key="1">
    <source>
        <dbReference type="ARBA" id="ARBA00004141"/>
    </source>
</evidence>
<keyword evidence="5 6" id="KW-0472">Membrane</keyword>
<keyword evidence="8" id="KW-1185">Reference proteome</keyword>
<dbReference type="Gene3D" id="1.20.1250.20">
    <property type="entry name" value="MFS general substrate transporter like domains"/>
    <property type="match status" value="1"/>
</dbReference>
<dbReference type="Proteomes" id="UP000188533">
    <property type="component" value="Unassembled WGS sequence"/>
</dbReference>
<feature type="transmembrane region" description="Helical" evidence="6">
    <location>
        <begin position="163"/>
        <end position="185"/>
    </location>
</feature>
<name>A0A1Q3ETF6_LENED</name>